<feature type="binding site" evidence="7">
    <location>
        <position position="178"/>
    </location>
    <ligand>
        <name>substrate</name>
    </ligand>
</feature>
<comment type="catalytic activity">
    <reaction evidence="1 7">
        <text>guanosine(46) in tRNA + S-adenosyl-L-methionine = N(7)-methylguanosine(46) in tRNA + S-adenosyl-L-homocysteine</text>
        <dbReference type="Rhea" id="RHEA:42708"/>
        <dbReference type="Rhea" id="RHEA-COMP:10188"/>
        <dbReference type="Rhea" id="RHEA-COMP:10189"/>
        <dbReference type="ChEBI" id="CHEBI:57856"/>
        <dbReference type="ChEBI" id="CHEBI:59789"/>
        <dbReference type="ChEBI" id="CHEBI:74269"/>
        <dbReference type="ChEBI" id="CHEBI:74480"/>
        <dbReference type="EC" id="2.1.1.33"/>
    </reaction>
</comment>
<dbReference type="GO" id="GO:0043527">
    <property type="term" value="C:tRNA methyltransferase complex"/>
    <property type="evidence" value="ECO:0007669"/>
    <property type="project" value="TreeGrafter"/>
</dbReference>
<comment type="similarity">
    <text evidence="7">Belongs to the class I-like SAM-binding methyltransferase superfamily. TrmB family.</text>
</comment>
<reference evidence="8 9" key="1">
    <citation type="submission" date="2017-06" db="EMBL/GenBank/DDBJ databases">
        <authorList>
            <person name="Kim H.J."/>
            <person name="Triplett B.A."/>
        </authorList>
    </citation>
    <scope>NUCLEOTIDE SEQUENCE [LARGE SCALE GENOMIC DNA]</scope>
    <source>
        <strain evidence="8 9">B29T1</strain>
    </source>
</reference>
<dbReference type="GO" id="GO:0008176">
    <property type="term" value="F:tRNA (guanine(46)-N7)-methyltransferase activity"/>
    <property type="evidence" value="ECO:0007669"/>
    <property type="project" value="UniProtKB-UniRule"/>
</dbReference>
<dbReference type="InterPro" id="IPR003358">
    <property type="entry name" value="tRNA_(Gua-N-7)_MeTrfase_Trmb"/>
</dbReference>
<keyword evidence="9" id="KW-1185">Reference proteome</keyword>
<dbReference type="InterPro" id="IPR055361">
    <property type="entry name" value="tRNA_methyltr_TrmB_bact"/>
</dbReference>
<evidence type="ECO:0000256" key="2">
    <source>
        <dbReference type="ARBA" id="ARBA00003015"/>
    </source>
</evidence>
<feature type="binding site" evidence="7">
    <location>
        <position position="68"/>
    </location>
    <ligand>
        <name>S-adenosyl-L-methionine</name>
        <dbReference type="ChEBI" id="CHEBI:59789"/>
    </ligand>
</feature>
<dbReference type="PANTHER" id="PTHR23417">
    <property type="entry name" value="3-DEOXY-D-MANNO-OCTULOSONIC-ACID TRANSFERASE/TRNA GUANINE-N 7 - -METHYLTRANSFERASE"/>
    <property type="match status" value="1"/>
</dbReference>
<evidence type="ECO:0000256" key="5">
    <source>
        <dbReference type="ARBA" id="ARBA00022691"/>
    </source>
</evidence>
<organism evidence="8 9">
    <name type="scientific">Arboricoccus pini</name>
    <dbReference type="NCBI Taxonomy" id="1963835"/>
    <lineage>
        <taxon>Bacteria</taxon>
        <taxon>Pseudomonadati</taxon>
        <taxon>Pseudomonadota</taxon>
        <taxon>Alphaproteobacteria</taxon>
        <taxon>Geminicoccales</taxon>
        <taxon>Geminicoccaceae</taxon>
        <taxon>Arboricoccus</taxon>
    </lineage>
</organism>
<evidence type="ECO:0000256" key="3">
    <source>
        <dbReference type="ARBA" id="ARBA00022603"/>
    </source>
</evidence>
<keyword evidence="5 7" id="KW-0949">S-adenosyl-L-methionine</keyword>
<dbReference type="Proteomes" id="UP000197065">
    <property type="component" value="Unassembled WGS sequence"/>
</dbReference>
<feature type="binding site" evidence="7">
    <location>
        <position position="93"/>
    </location>
    <ligand>
        <name>S-adenosyl-L-methionine</name>
        <dbReference type="ChEBI" id="CHEBI:59789"/>
    </ligand>
</feature>
<dbReference type="EMBL" id="FYEH01000001">
    <property type="protein sequence ID" value="SNB52082.1"/>
    <property type="molecule type" value="Genomic_DNA"/>
</dbReference>
<evidence type="ECO:0000256" key="7">
    <source>
        <dbReference type="HAMAP-Rule" id="MF_01057"/>
    </source>
</evidence>
<name>A0A212PYF8_9PROT</name>
<accession>A0A212PYF8</accession>
<dbReference type="SUPFAM" id="SSF53335">
    <property type="entry name" value="S-adenosyl-L-methionine-dependent methyltransferases"/>
    <property type="match status" value="1"/>
</dbReference>
<dbReference type="PANTHER" id="PTHR23417:SF14">
    <property type="entry name" value="PENTACOTRIPEPTIDE-REPEAT REGION OF PRORP DOMAIN-CONTAINING PROTEIN"/>
    <property type="match status" value="1"/>
</dbReference>
<feature type="binding site" evidence="7">
    <location>
        <position position="142"/>
    </location>
    <ligand>
        <name>S-adenosyl-L-methionine</name>
        <dbReference type="ChEBI" id="CHEBI:59789"/>
    </ligand>
</feature>
<dbReference type="AlphaFoldDB" id="A0A212PYF8"/>
<gene>
    <name evidence="7" type="primary">trmB</name>
    <name evidence="8" type="ORF">SAMN07250955_101180</name>
</gene>
<dbReference type="UniPathway" id="UPA00989"/>
<dbReference type="Pfam" id="PF02390">
    <property type="entry name" value="Methyltransf_4"/>
    <property type="match status" value="1"/>
</dbReference>
<comment type="pathway">
    <text evidence="7">tRNA modification; N(7)-methylguanine-tRNA biosynthesis.</text>
</comment>
<dbReference type="InterPro" id="IPR029063">
    <property type="entry name" value="SAM-dependent_MTases_sf"/>
</dbReference>
<keyword evidence="6 7" id="KW-0819">tRNA processing</keyword>
<keyword evidence="4 7" id="KW-0808">Transferase</keyword>
<dbReference type="RefSeq" id="WP_088559513.1">
    <property type="nucleotide sequence ID" value="NZ_FYEH01000001.1"/>
</dbReference>
<dbReference type="NCBIfam" id="TIGR00091">
    <property type="entry name" value="tRNA (guanosine(46)-N7)-methyltransferase TrmB"/>
    <property type="match status" value="1"/>
</dbReference>
<evidence type="ECO:0000256" key="1">
    <source>
        <dbReference type="ARBA" id="ARBA00000142"/>
    </source>
</evidence>
<feature type="binding site" evidence="7">
    <location>
        <position position="120"/>
    </location>
    <ligand>
        <name>S-adenosyl-L-methionine</name>
        <dbReference type="ChEBI" id="CHEBI:59789"/>
    </ligand>
</feature>
<evidence type="ECO:0000313" key="8">
    <source>
        <dbReference type="EMBL" id="SNB52082.1"/>
    </source>
</evidence>
<evidence type="ECO:0000313" key="9">
    <source>
        <dbReference type="Proteomes" id="UP000197065"/>
    </source>
</evidence>
<protein>
    <recommendedName>
        <fullName evidence="7">tRNA (guanine-N(7)-)-methyltransferase</fullName>
        <ecNumber evidence="7">2.1.1.33</ecNumber>
    </recommendedName>
    <alternativeName>
        <fullName evidence="7">tRNA (guanine(46)-N(7))-methyltransferase</fullName>
    </alternativeName>
    <alternativeName>
        <fullName evidence="7">tRNA(m7G46)-methyltransferase</fullName>
    </alternativeName>
</protein>
<sequence length="242" mass="27097">MTEMESPASHPERQRRQIYGRRVGVKLKPAQQRAMAELLPLRRFEVTAEDGLKPRELFAADIKSVWLEIGFGGGEHLAATAAAHPDIGIIGVEPFLNGVAKLMSVCQALDLPHVRVLIDDARLLLKALPDASLGRAFVLFPDPWPKLRHHKRRIVNPETVADFARVIEPGGELRLATDDRDYGQAMLATLLACEAFEWLAATADDWRLPWAGWPGTRYEAKAARAGRAPIYLRFRRRLANEL</sequence>
<evidence type="ECO:0000256" key="4">
    <source>
        <dbReference type="ARBA" id="ARBA00022679"/>
    </source>
</evidence>
<comment type="function">
    <text evidence="2 7">Catalyzes the formation of N(7)-methylguanine at position 46 (m7G46) in tRNA.</text>
</comment>
<dbReference type="EC" id="2.1.1.33" evidence="7"/>
<comment type="caution">
    <text evidence="7">Lacks conserved residue(s) required for the propagation of feature annotation.</text>
</comment>
<feature type="binding site" evidence="7">
    <location>
        <position position="146"/>
    </location>
    <ligand>
        <name>substrate</name>
    </ligand>
</feature>
<evidence type="ECO:0000256" key="6">
    <source>
        <dbReference type="ARBA" id="ARBA00022694"/>
    </source>
</evidence>
<feature type="binding site" evidence="7">
    <location>
        <begin position="216"/>
        <end position="219"/>
    </location>
    <ligand>
        <name>substrate</name>
    </ligand>
</feature>
<keyword evidence="3 7" id="KW-0489">Methyltransferase</keyword>
<dbReference type="OrthoDB" id="9802090at2"/>
<proteinExistence type="inferred from homology"/>
<dbReference type="HAMAP" id="MF_01057">
    <property type="entry name" value="tRNA_methyltr_TrmB"/>
    <property type="match status" value="1"/>
</dbReference>
<dbReference type="PROSITE" id="PS51625">
    <property type="entry name" value="SAM_MT_TRMB"/>
    <property type="match status" value="1"/>
</dbReference>
<dbReference type="Gene3D" id="3.40.50.150">
    <property type="entry name" value="Vaccinia Virus protein VP39"/>
    <property type="match status" value="1"/>
</dbReference>